<reference evidence="3 4" key="1">
    <citation type="submission" date="2017-02" db="EMBL/GenBank/DDBJ databases">
        <title>Genomic diversity within the haloalkaliphilic genus Thioalkalivibrio.</title>
        <authorList>
            <person name="Ahn A.-C."/>
            <person name="Meier-Kolthoff J."/>
            <person name="Overmars L."/>
            <person name="Richter M."/>
            <person name="Woyke T."/>
            <person name="Sorokin D.Y."/>
            <person name="Muyzer G."/>
        </authorList>
    </citation>
    <scope>NUCLEOTIDE SEQUENCE [LARGE SCALE GENOMIC DNA]</scope>
    <source>
        <strain evidence="3 4">HL17</strain>
    </source>
</reference>
<dbReference type="RefSeq" id="WP_018946528.1">
    <property type="nucleotide sequence ID" value="NZ_MUZR01000017.1"/>
</dbReference>
<accession>A0A1V2ZZ51</accession>
<dbReference type="PIRSF" id="PIRSF012641">
    <property type="entry name" value="UCP012641"/>
    <property type="match status" value="1"/>
</dbReference>
<evidence type="ECO:0000313" key="3">
    <source>
        <dbReference type="EMBL" id="OOC10380.1"/>
    </source>
</evidence>
<evidence type="ECO:0000256" key="1">
    <source>
        <dbReference type="SAM" id="MobiDB-lite"/>
    </source>
</evidence>
<organism evidence="3 4">
    <name type="scientific">Thioalkalivibrio halophilus</name>
    <dbReference type="NCBI Taxonomy" id="252474"/>
    <lineage>
        <taxon>Bacteria</taxon>
        <taxon>Pseudomonadati</taxon>
        <taxon>Pseudomonadota</taxon>
        <taxon>Gammaproteobacteria</taxon>
        <taxon>Chromatiales</taxon>
        <taxon>Ectothiorhodospiraceae</taxon>
        <taxon>Thioalkalivibrio</taxon>
    </lineage>
</organism>
<protein>
    <recommendedName>
        <fullName evidence="2">Zinc-ribbon domain-containing protein</fullName>
    </recommendedName>
</protein>
<sequence length="390" mass="43359">MQLFECEACGLAVHFDNTCCTRCGHRLGFLPDRMRVAALAPVGAGTDRHGREVPEGWWQIAGEPDGQRYRQCRHYAVDGICNWMVPESDPDPFCRACRLNRTIPDLSVPGNRTLWARLEAEKRRLVYGLLRLGLPVTPKRDDPAGLAFDFLASTAPAFQEGGGVVTGHAGGLITLDIAEADPAVRERMREAMAEPYRTILGHFRHESGHHYWERLVRGGPAHEDFRRVFGDERADYDAALRRHYREGPPADWQERFVSAYASAHPWEDWAETWAHYLHIVDTLDTARAYGLEVGAEGLAGSAMSHAPDYDPYHAPDIDTLMDHWLPLTNALNSLNRSMGHGHIYPFTLTPAAIAKLRWVHAIIRAAREASGPGPGTGPAGESFASRRSSA</sequence>
<keyword evidence="4" id="KW-1185">Reference proteome</keyword>
<name>A0A1V2ZZ51_9GAMM</name>
<gene>
    <name evidence="3" type="ORF">B1A74_06190</name>
</gene>
<dbReference type="InterPro" id="IPR011201">
    <property type="entry name" value="Zinc-ribbon_6_bact"/>
</dbReference>
<feature type="domain" description="Zinc-ribbon" evidence="2">
    <location>
        <begin position="3"/>
        <end position="107"/>
    </location>
</feature>
<dbReference type="Gene3D" id="3.40.390.70">
    <property type="match status" value="1"/>
</dbReference>
<dbReference type="Proteomes" id="UP000189177">
    <property type="component" value="Unassembled WGS sequence"/>
</dbReference>
<dbReference type="STRING" id="252474.B1A74_06190"/>
<comment type="caution">
    <text evidence="3">The sequence shown here is derived from an EMBL/GenBank/DDBJ whole genome shotgun (WGS) entry which is preliminary data.</text>
</comment>
<dbReference type="EMBL" id="MUZR01000017">
    <property type="protein sequence ID" value="OOC10380.1"/>
    <property type="molecule type" value="Genomic_DNA"/>
</dbReference>
<dbReference type="OrthoDB" id="256753at2"/>
<evidence type="ECO:0000259" key="2">
    <source>
        <dbReference type="Pfam" id="PF10005"/>
    </source>
</evidence>
<proteinExistence type="predicted"/>
<dbReference type="Pfam" id="PF10005">
    <property type="entry name" value="Zn_ribbon_DZR_6"/>
    <property type="match status" value="1"/>
</dbReference>
<evidence type="ECO:0000313" key="4">
    <source>
        <dbReference type="Proteomes" id="UP000189177"/>
    </source>
</evidence>
<dbReference type="InterPro" id="IPR031321">
    <property type="entry name" value="UCP012641"/>
</dbReference>
<feature type="region of interest" description="Disordered" evidence="1">
    <location>
        <begin position="369"/>
        <end position="390"/>
    </location>
</feature>
<dbReference type="AlphaFoldDB" id="A0A1V2ZZ51"/>
<dbReference type="Pfam" id="PF15887">
    <property type="entry name" value="Peptidase_Mx"/>
    <property type="match status" value="1"/>
</dbReference>